<reference evidence="1 2" key="1">
    <citation type="submission" date="2015-04" db="EMBL/GenBank/DDBJ databases">
        <authorList>
            <person name="Syromyatnikov M.Y."/>
            <person name="Popov V.N."/>
        </authorList>
    </citation>
    <scope>NUCLEOTIDE SEQUENCE [LARGE SCALE GENOMIC DNA]</scope>
</reference>
<accession>A0A1J1HRX1</accession>
<evidence type="ECO:0000313" key="1">
    <source>
        <dbReference type="EMBL" id="CRK90274.1"/>
    </source>
</evidence>
<organism evidence="1 2">
    <name type="scientific">Clunio marinus</name>
    <dbReference type="NCBI Taxonomy" id="568069"/>
    <lineage>
        <taxon>Eukaryota</taxon>
        <taxon>Metazoa</taxon>
        <taxon>Ecdysozoa</taxon>
        <taxon>Arthropoda</taxon>
        <taxon>Hexapoda</taxon>
        <taxon>Insecta</taxon>
        <taxon>Pterygota</taxon>
        <taxon>Neoptera</taxon>
        <taxon>Endopterygota</taxon>
        <taxon>Diptera</taxon>
        <taxon>Nematocera</taxon>
        <taxon>Chironomoidea</taxon>
        <taxon>Chironomidae</taxon>
        <taxon>Clunio</taxon>
    </lineage>
</organism>
<proteinExistence type="predicted"/>
<gene>
    <name evidence="1" type="ORF">CLUMA_CG004066</name>
</gene>
<name>A0A1J1HRX1_9DIPT</name>
<protein>
    <submittedName>
        <fullName evidence="1">CLUMA_CG004066, isoform A</fullName>
    </submittedName>
</protein>
<dbReference type="EMBL" id="CVRI01000018">
    <property type="protein sequence ID" value="CRK90274.1"/>
    <property type="molecule type" value="Genomic_DNA"/>
</dbReference>
<keyword evidence="2" id="KW-1185">Reference proteome</keyword>
<evidence type="ECO:0000313" key="2">
    <source>
        <dbReference type="Proteomes" id="UP000183832"/>
    </source>
</evidence>
<dbReference type="Proteomes" id="UP000183832">
    <property type="component" value="Unassembled WGS sequence"/>
</dbReference>
<sequence>MSCHDEHNDIYTYSVIDVHYLYELSNMLSLYDYDDGLNFTLILHSLTHSLHHILFTCYWRNH</sequence>
<dbReference type="AlphaFoldDB" id="A0A1J1HRX1"/>